<evidence type="ECO:0000256" key="1">
    <source>
        <dbReference type="SAM" id="SignalP"/>
    </source>
</evidence>
<dbReference type="InterPro" id="IPR043088">
    <property type="entry name" value="Adhesin_E"/>
</dbReference>
<keyword evidence="4" id="KW-1185">Reference proteome</keyword>
<dbReference type="Gene3D" id="2.40.128.710">
    <property type="entry name" value="Surface-adhesin protein E"/>
    <property type="match status" value="1"/>
</dbReference>
<dbReference type="InterPro" id="IPR031939">
    <property type="entry name" value="Adhesin_E-like"/>
</dbReference>
<dbReference type="RefSeq" id="WP_345488521.1">
    <property type="nucleotide sequence ID" value="NZ_BAABHY010000001.1"/>
</dbReference>
<feature type="chain" id="PRO_5045355330" description="Surface-adhesin protein E-like domain-containing protein" evidence="1">
    <location>
        <begin position="25"/>
        <end position="166"/>
    </location>
</feature>
<evidence type="ECO:0000313" key="3">
    <source>
        <dbReference type="EMBL" id="GAA5105986.1"/>
    </source>
</evidence>
<gene>
    <name evidence="3" type="ORF">GCM10023211_05290</name>
</gene>
<name>A0ABP9N6F4_9GAMM</name>
<dbReference type="EMBL" id="BAABHY010000001">
    <property type="protein sequence ID" value="GAA5105986.1"/>
    <property type="molecule type" value="Genomic_DNA"/>
</dbReference>
<keyword evidence="1" id="KW-0732">Signal</keyword>
<reference evidence="4" key="1">
    <citation type="journal article" date="2019" name="Int. J. Syst. Evol. Microbiol.">
        <title>The Global Catalogue of Microorganisms (GCM) 10K type strain sequencing project: providing services to taxonomists for standard genome sequencing and annotation.</title>
        <authorList>
            <consortium name="The Broad Institute Genomics Platform"/>
            <consortium name="The Broad Institute Genome Sequencing Center for Infectious Disease"/>
            <person name="Wu L."/>
            <person name="Ma J."/>
        </authorList>
    </citation>
    <scope>NUCLEOTIDE SEQUENCE [LARGE SCALE GENOMIC DNA]</scope>
    <source>
        <strain evidence="4">JCM 18050</strain>
    </source>
</reference>
<evidence type="ECO:0000313" key="4">
    <source>
        <dbReference type="Proteomes" id="UP001500171"/>
    </source>
</evidence>
<sequence length="166" mass="18825">MKKPQCLNYFYGLILVVSSCYSFANSNEPNETNTSLTDSRVPTQYLPIEHSNMGATVSYTFVDKTSVKIHPYNALIRTYTRVINYGPALMQDKDGVSVPYRSMVIHEFVNCDKKEHAKGLIETYENYFGAGALQNTNNLPKRWEATSVDSKERQNLIVICSLPLNK</sequence>
<dbReference type="Proteomes" id="UP001500171">
    <property type="component" value="Unassembled WGS sequence"/>
</dbReference>
<feature type="signal peptide" evidence="1">
    <location>
        <begin position="1"/>
        <end position="24"/>
    </location>
</feature>
<organism evidence="3 4">
    <name type="scientific">Orbus sasakiae</name>
    <dbReference type="NCBI Taxonomy" id="1078475"/>
    <lineage>
        <taxon>Bacteria</taxon>
        <taxon>Pseudomonadati</taxon>
        <taxon>Pseudomonadota</taxon>
        <taxon>Gammaproteobacteria</taxon>
        <taxon>Orbales</taxon>
        <taxon>Orbaceae</taxon>
        <taxon>Orbus</taxon>
    </lineage>
</organism>
<accession>A0ABP9N6F4</accession>
<dbReference type="Pfam" id="PF16747">
    <property type="entry name" value="Adhesin_E"/>
    <property type="match status" value="1"/>
</dbReference>
<evidence type="ECO:0000259" key="2">
    <source>
        <dbReference type="Pfam" id="PF16747"/>
    </source>
</evidence>
<proteinExistence type="predicted"/>
<dbReference type="PROSITE" id="PS51257">
    <property type="entry name" value="PROKAR_LIPOPROTEIN"/>
    <property type="match status" value="1"/>
</dbReference>
<feature type="domain" description="Surface-adhesin protein E-like" evidence="2">
    <location>
        <begin position="58"/>
        <end position="161"/>
    </location>
</feature>
<comment type="caution">
    <text evidence="3">The sequence shown here is derived from an EMBL/GenBank/DDBJ whole genome shotgun (WGS) entry which is preliminary data.</text>
</comment>
<protein>
    <recommendedName>
        <fullName evidence="2">Surface-adhesin protein E-like domain-containing protein</fullName>
    </recommendedName>
</protein>